<gene>
    <name evidence="2" type="ORF">B0I35DRAFT_443318</name>
</gene>
<keyword evidence="3" id="KW-1185">Reference proteome</keyword>
<evidence type="ECO:0000313" key="2">
    <source>
        <dbReference type="EMBL" id="KAH7305805.1"/>
    </source>
</evidence>
<name>A0A8K0SKN2_9HYPO</name>
<evidence type="ECO:0000313" key="3">
    <source>
        <dbReference type="Proteomes" id="UP000813444"/>
    </source>
</evidence>
<comment type="caution">
    <text evidence="2">The sequence shown here is derived from an EMBL/GenBank/DDBJ whole genome shotgun (WGS) entry which is preliminary data.</text>
</comment>
<feature type="region of interest" description="Disordered" evidence="1">
    <location>
        <begin position="335"/>
        <end position="360"/>
    </location>
</feature>
<evidence type="ECO:0000256" key="1">
    <source>
        <dbReference type="SAM" id="MobiDB-lite"/>
    </source>
</evidence>
<accession>A0A8K0SKN2</accession>
<feature type="compositionally biased region" description="Basic and acidic residues" evidence="1">
    <location>
        <begin position="1"/>
        <end position="17"/>
    </location>
</feature>
<feature type="region of interest" description="Disordered" evidence="1">
    <location>
        <begin position="1"/>
        <end position="197"/>
    </location>
</feature>
<feature type="region of interest" description="Disordered" evidence="1">
    <location>
        <begin position="258"/>
        <end position="291"/>
    </location>
</feature>
<proteinExistence type="predicted"/>
<organism evidence="2 3">
    <name type="scientific">Stachybotrys elegans</name>
    <dbReference type="NCBI Taxonomy" id="80388"/>
    <lineage>
        <taxon>Eukaryota</taxon>
        <taxon>Fungi</taxon>
        <taxon>Dikarya</taxon>
        <taxon>Ascomycota</taxon>
        <taxon>Pezizomycotina</taxon>
        <taxon>Sordariomycetes</taxon>
        <taxon>Hypocreomycetidae</taxon>
        <taxon>Hypocreales</taxon>
        <taxon>Stachybotryaceae</taxon>
        <taxon>Stachybotrys</taxon>
    </lineage>
</organism>
<reference evidence="2" key="1">
    <citation type="journal article" date="2021" name="Nat. Commun.">
        <title>Genetic determinants of endophytism in the Arabidopsis root mycobiome.</title>
        <authorList>
            <person name="Mesny F."/>
            <person name="Miyauchi S."/>
            <person name="Thiergart T."/>
            <person name="Pickel B."/>
            <person name="Atanasova L."/>
            <person name="Karlsson M."/>
            <person name="Huettel B."/>
            <person name="Barry K.W."/>
            <person name="Haridas S."/>
            <person name="Chen C."/>
            <person name="Bauer D."/>
            <person name="Andreopoulos W."/>
            <person name="Pangilinan J."/>
            <person name="LaButti K."/>
            <person name="Riley R."/>
            <person name="Lipzen A."/>
            <person name="Clum A."/>
            <person name="Drula E."/>
            <person name="Henrissat B."/>
            <person name="Kohler A."/>
            <person name="Grigoriev I.V."/>
            <person name="Martin F.M."/>
            <person name="Hacquard S."/>
        </authorList>
    </citation>
    <scope>NUCLEOTIDE SEQUENCE</scope>
    <source>
        <strain evidence="2">MPI-CAGE-CH-0235</strain>
    </source>
</reference>
<protein>
    <submittedName>
        <fullName evidence="2">Uncharacterized protein</fullName>
    </submittedName>
</protein>
<dbReference type="Proteomes" id="UP000813444">
    <property type="component" value="Unassembled WGS sequence"/>
</dbReference>
<feature type="compositionally biased region" description="Polar residues" evidence="1">
    <location>
        <begin position="131"/>
        <end position="145"/>
    </location>
</feature>
<sequence>MGLGTKIKEALSGDKHSHGSQRRKTVAPGAYPESTVDIPRTTRTNTWESTMPKDMSKTKDGNLTEGDESDEYTHAPPVADKPTSPVQNDDEFVPSPDSRIAGNQNGAFSKDGAQHPYWGDVGRKERGLASPTANGQTTLESNGAADTNGLGRNGTITGKHTDQFDGPVGNVNRGQPQLVDDEAARATSMAVSHLSQPTDYEAEYKAAGLSYPSNGASNGATNGATNGAVNGHSQAADQYNQYNDYGVQRSATVNGKAGMASNGRGTFGSPTYDGAEQQPFSPQPQKPSQTWPKTMNAMANTYHAQPVDEYYYPSNGYSAGDHNGNAYQTGRKLADQPARGYDGSPMGNSENGSGGPVKPMTDEHYGPGHAGAKVLHRCQHCGHDNDITRYFSKDVVYRLS</sequence>
<dbReference type="AlphaFoldDB" id="A0A8K0SKN2"/>
<dbReference type="OrthoDB" id="2590867at2759"/>
<dbReference type="EMBL" id="JAGPNK010000017">
    <property type="protein sequence ID" value="KAH7305805.1"/>
    <property type="molecule type" value="Genomic_DNA"/>
</dbReference>
<feature type="region of interest" description="Disordered" evidence="1">
    <location>
        <begin position="211"/>
        <end position="232"/>
    </location>
</feature>